<evidence type="ECO:0000256" key="6">
    <source>
        <dbReference type="PIRNR" id="PIRNR001369"/>
    </source>
</evidence>
<dbReference type="PANTHER" id="PTHR11739:SF4">
    <property type="entry name" value="CITRATE SYNTHASE, PEROXISOMAL"/>
    <property type="match status" value="1"/>
</dbReference>
<dbReference type="EMBL" id="CP072648">
    <property type="protein sequence ID" value="QUW02968.1"/>
    <property type="molecule type" value="Genomic_DNA"/>
</dbReference>
<dbReference type="PRINTS" id="PR00143">
    <property type="entry name" value="CITRTSNTHASE"/>
</dbReference>
<evidence type="ECO:0000256" key="5">
    <source>
        <dbReference type="ARBA" id="ARBA00049288"/>
    </source>
</evidence>
<comment type="pathway">
    <text evidence="1">Carbohydrate metabolism; tricarboxylic acid cycle; isocitrate from oxaloacetate: step 1/2.</text>
</comment>
<dbReference type="SUPFAM" id="SSF48256">
    <property type="entry name" value="Citrate synthase"/>
    <property type="match status" value="1"/>
</dbReference>
<evidence type="ECO:0000256" key="3">
    <source>
        <dbReference type="ARBA" id="ARBA00022532"/>
    </source>
</evidence>
<accession>A0ABX8BBE3</accession>
<dbReference type="InterPro" id="IPR002020">
    <property type="entry name" value="Citrate_synthase"/>
</dbReference>
<dbReference type="PANTHER" id="PTHR11739">
    <property type="entry name" value="CITRATE SYNTHASE"/>
    <property type="match status" value="1"/>
</dbReference>
<evidence type="ECO:0000256" key="7">
    <source>
        <dbReference type="RuleBase" id="RU003406"/>
    </source>
</evidence>
<dbReference type="InterPro" id="IPR024176">
    <property type="entry name" value="Citrate_synthase_bac-typ"/>
</dbReference>
<dbReference type="Pfam" id="PF00285">
    <property type="entry name" value="Citrate_synt"/>
    <property type="match status" value="1"/>
</dbReference>
<evidence type="ECO:0000256" key="4">
    <source>
        <dbReference type="ARBA" id="ARBA00022679"/>
    </source>
</evidence>
<comment type="similarity">
    <text evidence="2 6 7">Belongs to the citrate synthase family.</text>
</comment>
<dbReference type="InterPro" id="IPR016142">
    <property type="entry name" value="Citrate_synth-like_lrg_a-sub"/>
</dbReference>
<dbReference type="InterPro" id="IPR019810">
    <property type="entry name" value="Citrate_synthase_AS"/>
</dbReference>
<dbReference type="PIRSF" id="PIRSF001369">
    <property type="entry name" value="Citrate_synth"/>
    <property type="match status" value="1"/>
</dbReference>
<dbReference type="Gene3D" id="1.10.580.10">
    <property type="entry name" value="Citrate Synthase, domain 1"/>
    <property type="match status" value="1"/>
</dbReference>
<dbReference type="InterPro" id="IPR016143">
    <property type="entry name" value="Citrate_synth-like_sm_a-sub"/>
</dbReference>
<organism evidence="8 9">
    <name type="scientific">Chloracidobacterium validum</name>
    <dbReference type="NCBI Taxonomy" id="2821543"/>
    <lineage>
        <taxon>Bacteria</taxon>
        <taxon>Pseudomonadati</taxon>
        <taxon>Acidobacteriota</taxon>
        <taxon>Terriglobia</taxon>
        <taxon>Terriglobales</taxon>
        <taxon>Acidobacteriaceae</taxon>
        <taxon>Chloracidobacterium</taxon>
    </lineage>
</organism>
<evidence type="ECO:0000256" key="2">
    <source>
        <dbReference type="ARBA" id="ARBA00010566"/>
    </source>
</evidence>
<dbReference type="PROSITE" id="PS00480">
    <property type="entry name" value="CITRATE_SYNTHASE"/>
    <property type="match status" value="1"/>
</dbReference>
<evidence type="ECO:0000313" key="8">
    <source>
        <dbReference type="EMBL" id="QUW02968.1"/>
    </source>
</evidence>
<evidence type="ECO:0000313" key="9">
    <source>
        <dbReference type="Proteomes" id="UP000676506"/>
    </source>
</evidence>
<dbReference type="Proteomes" id="UP000676506">
    <property type="component" value="Chromosome 1"/>
</dbReference>
<dbReference type="InterPro" id="IPR011278">
    <property type="entry name" value="2-MeCitrate/Citrate_synth_II"/>
</dbReference>
<name>A0ABX8BBE3_9BACT</name>
<sequence>MAHEDFVKGLEGVLAAQSSICFIDGAAGRLTYRGIDIQDLAENSTFEETAYFLLFGTLPQQTELDAFIKQLQTEREVPAEIYTLLRTLPSTATPMEVLRTATSALSAYDPDGHDNSDAANVRKAVRLIAQMTTLTTAYDRIRRGLDPIQPDPSLSTAESFLYGLTGEKPHPSSARVFDVCLILHADHELNASTFAARVIASTLSDVHAAVTGAIGALAGSLHGGANQRVLEMLLEIGELDRVEAYVDNLFANKKKIMGFGHRVYRTMDPRATVLRKFAKQLGEDVGNTKWYEMAERIEQLAFDRKKLYPNVDFFSAPVFYTLNIPVDLFTPIFACSRIAGWVAHTVEQLRDNRLIRPLALYTGAEKANYIPMAER</sequence>
<protein>
    <recommendedName>
        <fullName evidence="6">Citrate synthase</fullName>
    </recommendedName>
</protein>
<dbReference type="CDD" id="cd06110">
    <property type="entry name" value="BSuCS-II_like"/>
    <property type="match status" value="1"/>
</dbReference>
<dbReference type="NCBIfam" id="TIGR01800">
    <property type="entry name" value="cit_synth_II"/>
    <property type="match status" value="1"/>
</dbReference>
<keyword evidence="4 6" id="KW-0808">Transferase</keyword>
<proteinExistence type="inferred from homology"/>
<keyword evidence="9" id="KW-1185">Reference proteome</keyword>
<dbReference type="Gene3D" id="1.10.230.10">
    <property type="entry name" value="Cytochrome P450-Terp, domain 2"/>
    <property type="match status" value="1"/>
</dbReference>
<evidence type="ECO:0000256" key="1">
    <source>
        <dbReference type="ARBA" id="ARBA00004751"/>
    </source>
</evidence>
<reference evidence="8 9" key="1">
    <citation type="submission" date="2021-03" db="EMBL/GenBank/DDBJ databases">
        <title>Genomic and phenotypic characterization of Chloracidobacterium isolates provides evidence for multiple species.</title>
        <authorList>
            <person name="Saini M.K."/>
            <person name="Costas A.M.G."/>
            <person name="Tank M."/>
            <person name="Bryant D.A."/>
        </authorList>
    </citation>
    <scope>NUCLEOTIDE SEQUENCE [LARGE SCALE GENOMIC DNA]</scope>
    <source>
        <strain evidence="8 9">BV2-C</strain>
    </source>
</reference>
<dbReference type="InterPro" id="IPR036969">
    <property type="entry name" value="Citrate_synthase_sf"/>
</dbReference>
<dbReference type="RefSeq" id="WP_211428859.1">
    <property type="nucleotide sequence ID" value="NZ_CP072648.1"/>
</dbReference>
<comment type="catalytic activity">
    <reaction evidence="5">
        <text>oxaloacetate + acetyl-CoA + H2O = citrate + CoA + H(+)</text>
        <dbReference type="Rhea" id="RHEA:16845"/>
        <dbReference type="ChEBI" id="CHEBI:15377"/>
        <dbReference type="ChEBI" id="CHEBI:15378"/>
        <dbReference type="ChEBI" id="CHEBI:16452"/>
        <dbReference type="ChEBI" id="CHEBI:16947"/>
        <dbReference type="ChEBI" id="CHEBI:57287"/>
        <dbReference type="ChEBI" id="CHEBI:57288"/>
        <dbReference type="EC" id="2.3.3.16"/>
    </reaction>
</comment>
<gene>
    <name evidence="8" type="ORF">J8C06_00530</name>
</gene>
<keyword evidence="3" id="KW-0816">Tricarboxylic acid cycle</keyword>